<sequence>MSAFDSLTDQINGLLQVDPSWKSIPGGLSKVSTSSLGFSWGISSQKLYYCRLPCSGEWTNVPIPDSALDVVTDDNNVYVLGNTTFMSKVASNMEDWVVVPAPAGAVSILSTSSNVWAQDAGGKKWKLAKPGTTGNWVAVEDPSGTIMTSASGTSLYGIQGGKAVKSDESLQSGWSPLGEFEGTMSKVFGDLDKTALYGVDMTNSLSRCESGTCKPVDIPAPVQNMTIDPKGSLWLTTTTQGLKGNVYTKTDSLKIPDTTELDRQRDEVVHQVQLDKKTPSLKKTLDEIMKFLKGLYKTDKTDQEKKIIENRELLDQMQKIIPAMLRILMYVGAVAVVYLVFEGFLAHLVSLVILGVGVYDVYLSGKQ</sequence>
<accession>A0A6C0HFK3</accession>
<name>A0A6C0HFK3_9ZZZZ</name>
<keyword evidence="1" id="KW-0472">Membrane</keyword>
<reference evidence="2" key="1">
    <citation type="journal article" date="2020" name="Nature">
        <title>Giant virus diversity and host interactions through global metagenomics.</title>
        <authorList>
            <person name="Schulz F."/>
            <person name="Roux S."/>
            <person name="Paez-Espino D."/>
            <person name="Jungbluth S."/>
            <person name="Walsh D.A."/>
            <person name="Denef V.J."/>
            <person name="McMahon K.D."/>
            <person name="Konstantinidis K.T."/>
            <person name="Eloe-Fadrosh E.A."/>
            <person name="Kyrpides N.C."/>
            <person name="Woyke T."/>
        </authorList>
    </citation>
    <scope>NUCLEOTIDE SEQUENCE</scope>
    <source>
        <strain evidence="2">GVMAG-M-3300023179-99</strain>
    </source>
</reference>
<evidence type="ECO:0000313" key="2">
    <source>
        <dbReference type="EMBL" id="QHT79150.1"/>
    </source>
</evidence>
<evidence type="ECO:0000256" key="1">
    <source>
        <dbReference type="SAM" id="Phobius"/>
    </source>
</evidence>
<dbReference type="AlphaFoldDB" id="A0A6C0HFK3"/>
<keyword evidence="1" id="KW-0812">Transmembrane</keyword>
<proteinExistence type="predicted"/>
<feature type="transmembrane region" description="Helical" evidence="1">
    <location>
        <begin position="344"/>
        <end position="363"/>
    </location>
</feature>
<organism evidence="2">
    <name type="scientific">viral metagenome</name>
    <dbReference type="NCBI Taxonomy" id="1070528"/>
    <lineage>
        <taxon>unclassified sequences</taxon>
        <taxon>metagenomes</taxon>
        <taxon>organismal metagenomes</taxon>
    </lineage>
</organism>
<dbReference type="EMBL" id="MN739946">
    <property type="protein sequence ID" value="QHT79150.1"/>
    <property type="molecule type" value="Genomic_DNA"/>
</dbReference>
<keyword evidence="1" id="KW-1133">Transmembrane helix</keyword>
<protein>
    <submittedName>
        <fullName evidence="2">Uncharacterized protein</fullName>
    </submittedName>
</protein>